<dbReference type="FunFam" id="1.20.1070.10:FF:000038">
    <property type="entry name" value="Muscarinic acetylcholine receptor"/>
    <property type="match status" value="1"/>
</dbReference>
<feature type="region of interest" description="Disordered" evidence="14">
    <location>
        <begin position="697"/>
        <end position="731"/>
    </location>
</feature>
<dbReference type="GeneTree" id="ENSGT00940000160394"/>
<dbReference type="PANTHER" id="PTHR24247">
    <property type="entry name" value="5-HYDROXYTRYPTAMINE RECEPTOR"/>
    <property type="match status" value="1"/>
</dbReference>
<comment type="function">
    <text evidence="13">The muscarinic acetylcholine receptor mediates various cellular responses, including inhibition of adenylate cyclase, breakdown of phosphoinositides and modulation of potassium channels through the action of G proteins.</text>
</comment>
<dbReference type="GO" id="GO:0045211">
    <property type="term" value="C:postsynaptic membrane"/>
    <property type="evidence" value="ECO:0007669"/>
    <property type="project" value="UniProtKB-SubCell"/>
</dbReference>
<dbReference type="PROSITE" id="PS50262">
    <property type="entry name" value="G_PROTEIN_RECEP_F1_2"/>
    <property type="match status" value="1"/>
</dbReference>
<evidence type="ECO:0000256" key="4">
    <source>
        <dbReference type="ARBA" id="ARBA00022989"/>
    </source>
</evidence>
<comment type="subcellular location">
    <subcellularLocation>
        <location evidence="13">Cell membrane</location>
        <topology evidence="13">Multi-pass membrane protein</topology>
    </subcellularLocation>
    <subcellularLocation>
        <location evidence="13">Postsynaptic cell membrane</location>
        <topology evidence="13">Multi-pass membrane protein</topology>
    </subcellularLocation>
</comment>
<dbReference type="SUPFAM" id="SSF81321">
    <property type="entry name" value="Family A G protein-coupled receptor-like"/>
    <property type="match status" value="1"/>
</dbReference>
<sequence>MERFASGTCMRLLESSIMSPSRYDISGSRDHPIYPDPARDNGDRARHRAPRNARMSAPSLGRFVPRRFLLPEYLPYAGIFHHERGQPGLATHSSVNRVLAGAVIGDGQSAVASNIANTTYRLQWWDFTKYNLPEISNSSVNVLVQNCKIYNDASCDISADGQLLAVFIPSSQRGFPDEGILAIYSLAPHNLGEMLYSKRFGPNAISVSLSPMGHYVMVGLASRRILLHHSTDHMVAQVLYLQQPHGGETSMRRMFDVVYPMAADQRRHVSINSARWLPEPGLGLAYGTNKGDLVICRPVDAQLDGDGPAEHSEPVFAVNNNRGGGTGGSRDGERPGSSRAPLRSERDMGLMNAIGLQPRHPTPVVTSQGTQTVIPQLQNADTQTDRDPQVPSTFQASEATDSSLSNISSDVLSANLSCNDSGTNETCVVGEEEMGSPYKAVEMVFIALVTGSLSFVTVTGNILVMLSIKVNRHLQTVNNYFLFSLACADLIIGAFSMNLYTVYIIVGYWPLGPVACDLWLALDYVVSNASVMNLLIISFDRYFCVTKPLSYPARRTTKMAGLMIAGAWILSFILWAPAILFWQFIVGERTVPPGECYIQFLSNPAVTFGTAIAAFYLPVVIMMVLYIHISLASRSRVSKQMPEAEKKKKGLKIPNPLKSHILNRQNNNNPSPKPSLESCNTGEAVKNGKIDVSVVSTKADASVNPEEKESSNGSSTASIAPKNAKERANSEAISEGCLGIAPAPAPAPEPAPATATVKLNPASKWSKIKIVTKQAGDECITAIEIQPPIHGGETRSIPVNRPRKVARKFASIARSQVKRKRQMAAREKKVTKTIFAILLAFILTWTPYNVMVLISTFCHSCVPDTVWAIGYWLCYVNSTINPACYALCNATFKKTFKNLLMCQYKNIGTR</sequence>
<keyword evidence="6 12" id="KW-0297">G-protein coupled receptor</keyword>
<dbReference type="GO" id="GO:0007187">
    <property type="term" value="P:G protein-coupled receptor signaling pathway, coupled to cyclic nucleotide second messenger"/>
    <property type="evidence" value="ECO:0007669"/>
    <property type="project" value="TreeGrafter"/>
</dbReference>
<keyword evidence="2" id="KW-0597">Phosphoprotein</keyword>
<protein>
    <recommendedName>
        <fullName evidence="13">Muscarinic acetylcholine receptor</fullName>
    </recommendedName>
</protein>
<dbReference type="PRINTS" id="PR00237">
    <property type="entry name" value="GPCRRHODOPSN"/>
</dbReference>
<evidence type="ECO:0000256" key="2">
    <source>
        <dbReference type="ARBA" id="ARBA00022553"/>
    </source>
</evidence>
<keyword evidence="4 13" id="KW-1133">Transmembrane helix</keyword>
<feature type="domain" description="G-protein coupled receptors family 1 profile" evidence="15">
    <location>
        <begin position="460"/>
        <end position="885"/>
    </location>
</feature>
<keyword evidence="7 13" id="KW-0472">Membrane</keyword>
<dbReference type="FunFam" id="1.20.1070.10:FF:000041">
    <property type="entry name" value="Muscarinic acetylcholine receptor"/>
    <property type="match status" value="1"/>
</dbReference>
<name>A0A8C7GWM6_ONCKI</name>
<comment type="similarity">
    <text evidence="13">Belongs to the G-protein coupled receptor 1 family. Muscarinic acetylcholine receptor subfamily.</text>
</comment>
<evidence type="ECO:0000256" key="12">
    <source>
        <dbReference type="RuleBase" id="RU000688"/>
    </source>
</evidence>
<reference evidence="16" key="1">
    <citation type="submission" date="2025-08" db="UniProtKB">
        <authorList>
            <consortium name="Ensembl"/>
        </authorList>
    </citation>
    <scope>IDENTIFICATION</scope>
</reference>
<proteinExistence type="inferred from homology"/>
<dbReference type="PRINTS" id="PR00243">
    <property type="entry name" value="MUSCARINICR"/>
</dbReference>
<keyword evidence="3 12" id="KW-0812">Transmembrane</keyword>
<evidence type="ECO:0000256" key="10">
    <source>
        <dbReference type="ARBA" id="ARBA00023224"/>
    </source>
</evidence>
<feature type="compositionally biased region" description="Basic and acidic residues" evidence="14">
    <location>
        <begin position="27"/>
        <end position="44"/>
    </location>
</feature>
<feature type="transmembrane region" description="Helical" evidence="13">
    <location>
        <begin position="518"/>
        <end position="539"/>
    </location>
</feature>
<dbReference type="Proteomes" id="UP000694557">
    <property type="component" value="Unassembled WGS sequence"/>
</dbReference>
<dbReference type="GO" id="GO:0016907">
    <property type="term" value="F:G protein-coupled acetylcholine receptor activity"/>
    <property type="evidence" value="ECO:0007669"/>
    <property type="project" value="UniProtKB-UniRule"/>
</dbReference>
<dbReference type="InterPro" id="IPR000276">
    <property type="entry name" value="GPCR_Rhodpsn"/>
</dbReference>
<evidence type="ECO:0000256" key="1">
    <source>
        <dbReference type="ARBA" id="ARBA00022475"/>
    </source>
</evidence>
<feature type="compositionally biased region" description="Basic and acidic residues" evidence="14">
    <location>
        <begin position="330"/>
        <end position="345"/>
    </location>
</feature>
<dbReference type="Ensembl" id="ENSOKIT00005051276.1">
    <property type="protein sequence ID" value="ENSOKIP00005048645.1"/>
    <property type="gene ID" value="ENSOKIG00005020467.1"/>
</dbReference>
<keyword evidence="17" id="KW-1185">Reference proteome</keyword>
<evidence type="ECO:0000256" key="6">
    <source>
        <dbReference type="ARBA" id="ARBA00023040"/>
    </source>
</evidence>
<dbReference type="Pfam" id="PF00001">
    <property type="entry name" value="7tm_1"/>
    <property type="match status" value="1"/>
</dbReference>
<feature type="region of interest" description="Disordered" evidence="14">
    <location>
        <begin position="23"/>
        <end position="54"/>
    </location>
</feature>
<reference evidence="16" key="2">
    <citation type="submission" date="2025-09" db="UniProtKB">
        <authorList>
            <consortium name="Ensembl"/>
        </authorList>
    </citation>
    <scope>IDENTIFICATION</scope>
</reference>
<evidence type="ECO:0000256" key="11">
    <source>
        <dbReference type="ARBA" id="ARBA00023257"/>
    </source>
</evidence>
<dbReference type="GO" id="GO:0007197">
    <property type="term" value="P:adenylate cyclase-inhibiting G protein-coupled acetylcholine receptor signaling pathway"/>
    <property type="evidence" value="ECO:0007669"/>
    <property type="project" value="TreeGrafter"/>
</dbReference>
<evidence type="ECO:0000313" key="17">
    <source>
        <dbReference type="Proteomes" id="UP000694557"/>
    </source>
</evidence>
<evidence type="ECO:0000256" key="5">
    <source>
        <dbReference type="ARBA" id="ARBA00023018"/>
    </source>
</evidence>
<keyword evidence="9 12" id="KW-0675">Receptor</keyword>
<feature type="compositionally biased region" description="Polar residues" evidence="14">
    <location>
        <begin position="390"/>
        <end position="400"/>
    </location>
</feature>
<evidence type="ECO:0000256" key="13">
    <source>
        <dbReference type="RuleBase" id="RU361191"/>
    </source>
</evidence>
<feature type="region of interest" description="Disordered" evidence="14">
    <location>
        <begin position="655"/>
        <end position="681"/>
    </location>
</feature>
<keyword evidence="11 13" id="KW-0628">Postsynaptic cell membrane</keyword>
<feature type="transmembrane region" description="Helical" evidence="13">
    <location>
        <begin position="830"/>
        <end position="848"/>
    </location>
</feature>
<keyword evidence="5 13" id="KW-0770">Synapse</keyword>
<dbReference type="GO" id="GO:0004993">
    <property type="term" value="F:G protein-coupled serotonin receptor activity"/>
    <property type="evidence" value="ECO:0007669"/>
    <property type="project" value="TreeGrafter"/>
</dbReference>
<feature type="transmembrane region" description="Helical" evidence="13">
    <location>
        <begin position="560"/>
        <end position="585"/>
    </location>
</feature>
<dbReference type="GO" id="GO:0030425">
    <property type="term" value="C:dendrite"/>
    <property type="evidence" value="ECO:0007669"/>
    <property type="project" value="TreeGrafter"/>
</dbReference>
<dbReference type="AlphaFoldDB" id="A0A8C7GWM6"/>
<gene>
    <name evidence="16" type="primary">CHRM4</name>
</gene>
<dbReference type="PANTHER" id="PTHR24247:SF180">
    <property type="entry name" value="MUSCARINIC ACETYLCHOLINE RECEPTOR M4"/>
    <property type="match status" value="1"/>
</dbReference>
<accession>A0A8C7GWM6</accession>
<dbReference type="Gene3D" id="1.20.1070.10">
    <property type="entry name" value="Rhodopsin 7-helix transmembrane proteins"/>
    <property type="match status" value="2"/>
</dbReference>
<evidence type="ECO:0000256" key="8">
    <source>
        <dbReference type="ARBA" id="ARBA00023157"/>
    </source>
</evidence>
<evidence type="ECO:0000259" key="15">
    <source>
        <dbReference type="PROSITE" id="PS50262"/>
    </source>
</evidence>
<feature type="transmembrane region" description="Helical" evidence="13">
    <location>
        <begin position="480"/>
        <end position="506"/>
    </location>
</feature>
<dbReference type="InterPro" id="IPR000995">
    <property type="entry name" value="Musac_Ach_rcpt"/>
</dbReference>
<organism evidence="16 17">
    <name type="scientific">Oncorhynchus kisutch</name>
    <name type="common">Coho salmon</name>
    <name type="synonym">Salmo kisutch</name>
    <dbReference type="NCBI Taxonomy" id="8019"/>
    <lineage>
        <taxon>Eukaryota</taxon>
        <taxon>Metazoa</taxon>
        <taxon>Chordata</taxon>
        <taxon>Craniata</taxon>
        <taxon>Vertebrata</taxon>
        <taxon>Euteleostomi</taxon>
        <taxon>Actinopterygii</taxon>
        <taxon>Neopterygii</taxon>
        <taxon>Teleostei</taxon>
        <taxon>Protacanthopterygii</taxon>
        <taxon>Salmoniformes</taxon>
        <taxon>Salmonidae</taxon>
        <taxon>Salmoninae</taxon>
        <taxon>Oncorhynchus</taxon>
    </lineage>
</organism>
<keyword evidence="10 12" id="KW-0807">Transducer</keyword>
<evidence type="ECO:0000256" key="7">
    <source>
        <dbReference type="ARBA" id="ARBA00023136"/>
    </source>
</evidence>
<keyword evidence="1 13" id="KW-1003">Cell membrane</keyword>
<feature type="transmembrane region" description="Helical" evidence="13">
    <location>
        <begin position="605"/>
        <end position="629"/>
    </location>
</feature>
<comment type="caution">
    <text evidence="13">Lacks conserved residue(s) required for the propagation of feature annotation.</text>
</comment>
<feature type="region of interest" description="Disordered" evidence="14">
    <location>
        <begin position="380"/>
        <end position="401"/>
    </location>
</feature>
<evidence type="ECO:0000256" key="9">
    <source>
        <dbReference type="ARBA" id="ARBA00023170"/>
    </source>
</evidence>
<keyword evidence="8" id="KW-1015">Disulfide bond</keyword>
<dbReference type="PROSITE" id="PS00237">
    <property type="entry name" value="G_PROTEIN_RECEP_F1_1"/>
    <property type="match status" value="1"/>
</dbReference>
<feature type="region of interest" description="Disordered" evidence="14">
    <location>
        <begin position="305"/>
        <end position="345"/>
    </location>
</feature>
<evidence type="ECO:0000256" key="3">
    <source>
        <dbReference type="ARBA" id="ARBA00022692"/>
    </source>
</evidence>
<dbReference type="InterPro" id="IPR017452">
    <property type="entry name" value="GPCR_Rhodpsn_7TM"/>
</dbReference>
<evidence type="ECO:0000313" key="16">
    <source>
        <dbReference type="Ensembl" id="ENSOKIP00005048645.1"/>
    </source>
</evidence>
<feature type="transmembrane region" description="Helical" evidence="13">
    <location>
        <begin position="443"/>
        <end position="468"/>
    </location>
</feature>
<evidence type="ECO:0000256" key="14">
    <source>
        <dbReference type="SAM" id="MobiDB-lite"/>
    </source>
</evidence>